<proteinExistence type="inferred from homology"/>
<dbReference type="GO" id="GO:0032790">
    <property type="term" value="P:ribosome disassembly"/>
    <property type="evidence" value="ECO:0007669"/>
    <property type="project" value="TreeGrafter"/>
</dbReference>
<dbReference type="InterPro" id="IPR036787">
    <property type="entry name" value="T_IF-3_N_sf"/>
</dbReference>
<dbReference type="Gene3D" id="3.30.110.10">
    <property type="entry name" value="Translation initiation factor 3 (IF-3), C-terminal domain"/>
    <property type="match status" value="1"/>
</dbReference>
<dbReference type="Proteomes" id="UP001154078">
    <property type="component" value="Chromosome 7"/>
</dbReference>
<gene>
    <name evidence="5" type="ORF">MELIAE_LOCUS10675</name>
</gene>
<evidence type="ECO:0000256" key="2">
    <source>
        <dbReference type="ARBA" id="ARBA00022540"/>
    </source>
</evidence>
<protein>
    <recommendedName>
        <fullName evidence="4">Translation initiation factor 3 N-terminal domain-containing protein</fullName>
    </recommendedName>
</protein>
<dbReference type="Gene3D" id="3.10.20.80">
    <property type="entry name" value="Translation initiation factor 3 (IF-3), N-terminal domain"/>
    <property type="match status" value="1"/>
</dbReference>
<keyword evidence="3" id="KW-0648">Protein biosynthesis</keyword>
<dbReference type="InterPro" id="IPR001288">
    <property type="entry name" value="Translation_initiation_fac_3"/>
</dbReference>
<organism evidence="5 6">
    <name type="scientific">Brassicogethes aeneus</name>
    <name type="common">Rape pollen beetle</name>
    <name type="synonym">Meligethes aeneus</name>
    <dbReference type="NCBI Taxonomy" id="1431903"/>
    <lineage>
        <taxon>Eukaryota</taxon>
        <taxon>Metazoa</taxon>
        <taxon>Ecdysozoa</taxon>
        <taxon>Arthropoda</taxon>
        <taxon>Hexapoda</taxon>
        <taxon>Insecta</taxon>
        <taxon>Pterygota</taxon>
        <taxon>Neoptera</taxon>
        <taxon>Endopterygota</taxon>
        <taxon>Coleoptera</taxon>
        <taxon>Polyphaga</taxon>
        <taxon>Cucujiformia</taxon>
        <taxon>Nitidulidae</taxon>
        <taxon>Meligethinae</taxon>
        <taxon>Brassicogethes</taxon>
    </lineage>
</organism>
<name>A0A9P0FM63_BRAAE</name>
<dbReference type="InterPro" id="IPR019814">
    <property type="entry name" value="Translation_initiation_fac_3_N"/>
</dbReference>
<evidence type="ECO:0000256" key="1">
    <source>
        <dbReference type="ARBA" id="ARBA00005439"/>
    </source>
</evidence>
<dbReference type="AlphaFoldDB" id="A0A9P0FM63"/>
<feature type="domain" description="Translation initiation factor 3 N-terminal" evidence="4">
    <location>
        <begin position="60"/>
        <end position="121"/>
    </location>
</feature>
<dbReference type="OrthoDB" id="21573at2759"/>
<dbReference type="GO" id="GO:0070124">
    <property type="term" value="P:mitochondrial translational initiation"/>
    <property type="evidence" value="ECO:0007669"/>
    <property type="project" value="TreeGrafter"/>
</dbReference>
<dbReference type="GO" id="GO:0043022">
    <property type="term" value="F:ribosome binding"/>
    <property type="evidence" value="ECO:0007669"/>
    <property type="project" value="TreeGrafter"/>
</dbReference>
<dbReference type="PANTHER" id="PTHR10938:SF0">
    <property type="entry name" value="TRANSLATION INITIATION FACTOR IF-3, MITOCHONDRIAL"/>
    <property type="match status" value="1"/>
</dbReference>
<dbReference type="InterPro" id="IPR036788">
    <property type="entry name" value="T_IF-3_C_sf"/>
</dbReference>
<dbReference type="Pfam" id="PF05198">
    <property type="entry name" value="IF3_N"/>
    <property type="match status" value="1"/>
</dbReference>
<reference evidence="5" key="1">
    <citation type="submission" date="2021-12" db="EMBL/GenBank/DDBJ databases">
        <authorList>
            <person name="King R."/>
        </authorList>
    </citation>
    <scope>NUCLEOTIDE SEQUENCE</scope>
</reference>
<dbReference type="GO" id="GO:0005739">
    <property type="term" value="C:mitochondrion"/>
    <property type="evidence" value="ECO:0007669"/>
    <property type="project" value="TreeGrafter"/>
</dbReference>
<sequence>MILQKFTNSLKLINYATNVLNTTSKNKLVCNCTRLRYFSTNPTNKNYDQQNPKRKTAIIPKITLISGQEINITTVEEAQKLSKRRDLKLVKIVDMDTKTHRPVYKLMTGAEYHAEDLKQREEKKKDRMNASIKGEKVMIMNQNIAQHDVEVNVKKIQKWLKKLYEVRIVINGDSSNMEKAENIYTLLEEGLKNESRFLQKRIKGNDIKCQILPPKQSKLDNNDNDSQKSL</sequence>
<keyword evidence="2" id="KW-0396">Initiation factor</keyword>
<dbReference type="EMBL" id="OV121138">
    <property type="protein sequence ID" value="CAH0561041.1"/>
    <property type="molecule type" value="Genomic_DNA"/>
</dbReference>
<dbReference type="PANTHER" id="PTHR10938">
    <property type="entry name" value="TRANSLATION INITIATION FACTOR IF-3"/>
    <property type="match status" value="1"/>
</dbReference>
<dbReference type="SUPFAM" id="SSF55200">
    <property type="entry name" value="Translation initiation factor IF3, C-terminal domain"/>
    <property type="match status" value="1"/>
</dbReference>
<dbReference type="GO" id="GO:0003743">
    <property type="term" value="F:translation initiation factor activity"/>
    <property type="evidence" value="ECO:0007669"/>
    <property type="project" value="UniProtKB-KW"/>
</dbReference>
<evidence type="ECO:0000259" key="4">
    <source>
        <dbReference type="Pfam" id="PF05198"/>
    </source>
</evidence>
<evidence type="ECO:0000313" key="6">
    <source>
        <dbReference type="Proteomes" id="UP001154078"/>
    </source>
</evidence>
<keyword evidence="6" id="KW-1185">Reference proteome</keyword>
<comment type="similarity">
    <text evidence="1">Belongs to the IF-3 family.</text>
</comment>
<evidence type="ECO:0000256" key="3">
    <source>
        <dbReference type="ARBA" id="ARBA00022917"/>
    </source>
</evidence>
<evidence type="ECO:0000313" key="5">
    <source>
        <dbReference type="EMBL" id="CAH0561041.1"/>
    </source>
</evidence>
<accession>A0A9P0FM63</accession>